<dbReference type="RefSeq" id="WP_135743443.1">
    <property type="nucleotide sequence ID" value="NZ_JAIZBL010000002.1"/>
</dbReference>
<evidence type="ECO:0000313" key="3">
    <source>
        <dbReference type="EMBL" id="TGN13802.1"/>
    </source>
</evidence>
<name>A0A6H3NUH3_9LEPT</name>
<comment type="caution">
    <text evidence="3">The sequence shown here is derived from an EMBL/GenBank/DDBJ whole genome shotgun (WGS) entry which is preliminary data.</text>
</comment>
<dbReference type="Proteomes" id="UP000297649">
    <property type="component" value="Unassembled WGS sequence"/>
</dbReference>
<proteinExistence type="inferred from homology"/>
<dbReference type="Pfam" id="PF03795">
    <property type="entry name" value="YCII"/>
    <property type="match status" value="1"/>
</dbReference>
<sequence length="118" mass="13316">MEEYLILMRLDILTKEAQPSPEQLQVYMLQYQEWINGIMAEKKFKSGTALSTEGRVIQSDFIITDGPYVETKESLAGFIIIYAKDFDDAAKIAKKCPILMGAGNSVEVRKVIGIHKED</sequence>
<evidence type="ECO:0000259" key="2">
    <source>
        <dbReference type="Pfam" id="PF03795"/>
    </source>
</evidence>
<dbReference type="PANTHER" id="PTHR35174:SF3">
    <property type="entry name" value="BLL7171 PROTEIN"/>
    <property type="match status" value="1"/>
</dbReference>
<dbReference type="InterPro" id="IPR011008">
    <property type="entry name" value="Dimeric_a/b-barrel"/>
</dbReference>
<accession>A0A6H3NUH3</accession>
<evidence type="ECO:0000256" key="1">
    <source>
        <dbReference type="ARBA" id="ARBA00007689"/>
    </source>
</evidence>
<comment type="similarity">
    <text evidence="1">Belongs to the YciI family.</text>
</comment>
<feature type="domain" description="YCII-related" evidence="2">
    <location>
        <begin position="47"/>
        <end position="109"/>
    </location>
</feature>
<organism evidence="3 4">
    <name type="scientific">Leptospira bandrabouensis</name>
    <dbReference type="NCBI Taxonomy" id="2484903"/>
    <lineage>
        <taxon>Bacteria</taxon>
        <taxon>Pseudomonadati</taxon>
        <taxon>Spirochaetota</taxon>
        <taxon>Spirochaetia</taxon>
        <taxon>Leptospirales</taxon>
        <taxon>Leptospiraceae</taxon>
        <taxon>Leptospira</taxon>
    </lineage>
</organism>
<dbReference type="InterPro" id="IPR005545">
    <property type="entry name" value="YCII"/>
</dbReference>
<dbReference type="Gene3D" id="3.30.70.1060">
    <property type="entry name" value="Dimeric alpha+beta barrel"/>
    <property type="match status" value="1"/>
</dbReference>
<dbReference type="SUPFAM" id="SSF54909">
    <property type="entry name" value="Dimeric alpha+beta barrel"/>
    <property type="match status" value="1"/>
</dbReference>
<protein>
    <submittedName>
        <fullName evidence="3">Transcription initiation protein</fullName>
    </submittedName>
</protein>
<gene>
    <name evidence="3" type="ORF">EHR08_10365</name>
</gene>
<dbReference type="EMBL" id="RQHU01000008">
    <property type="protein sequence ID" value="TGN13802.1"/>
    <property type="molecule type" value="Genomic_DNA"/>
</dbReference>
<reference evidence="3" key="1">
    <citation type="journal article" date="2019" name="PLoS Negl. Trop. Dis.">
        <title>Revisiting the worldwide diversity of Leptospira species in the environment.</title>
        <authorList>
            <person name="Vincent A.T."/>
            <person name="Schiettekatte O."/>
            <person name="Bourhy P."/>
            <person name="Veyrier F.J."/>
            <person name="Picardeau M."/>
        </authorList>
    </citation>
    <scope>NUCLEOTIDE SEQUENCE [LARGE SCALE GENOMIC DNA]</scope>
    <source>
        <strain evidence="3">201601109</strain>
    </source>
</reference>
<keyword evidence="4" id="KW-1185">Reference proteome</keyword>
<dbReference type="PANTHER" id="PTHR35174">
    <property type="entry name" value="BLL7171 PROTEIN-RELATED"/>
    <property type="match status" value="1"/>
</dbReference>
<dbReference type="OrthoDB" id="9795306at2"/>
<evidence type="ECO:0000313" key="4">
    <source>
        <dbReference type="Proteomes" id="UP000297649"/>
    </source>
</evidence>
<dbReference type="AlphaFoldDB" id="A0A6H3NUH3"/>